<proteinExistence type="predicted"/>
<feature type="region of interest" description="Disordered" evidence="1">
    <location>
        <begin position="105"/>
        <end position="127"/>
    </location>
</feature>
<evidence type="ECO:0000256" key="2">
    <source>
        <dbReference type="SAM" id="SignalP"/>
    </source>
</evidence>
<evidence type="ECO:0000313" key="3">
    <source>
        <dbReference type="EMBL" id="OSS50146.1"/>
    </source>
</evidence>
<dbReference type="AlphaFoldDB" id="A0A1Y2M1Z0"/>
<name>A0A1Y2M1Z0_EPING</name>
<reference evidence="3 4" key="1">
    <citation type="journal article" date="2017" name="Genome Announc.">
        <title>Genome sequence of the saprophytic ascomycete Epicoccum nigrum ICMP 19927 strain isolated from New Zealand.</title>
        <authorList>
            <person name="Fokin M."/>
            <person name="Fleetwood D."/>
            <person name="Weir B.S."/>
            <person name="Villas-Boas S.G."/>
        </authorList>
    </citation>
    <scope>NUCLEOTIDE SEQUENCE [LARGE SCALE GENOMIC DNA]</scope>
    <source>
        <strain evidence="3 4">ICMP 19927</strain>
    </source>
</reference>
<sequence>MHLPLSELLALLSQTPQFTNGAPITPDVCAGQEYRCAPTLDKVEACHPTAGWQTMCNDYGDCRSLICSMKWCAGVDMRNIACPRIDKEMRKRGFHWGIDMDEYFEPNGVTTTESGSSTEEEGGGAGT</sequence>
<keyword evidence="4" id="KW-1185">Reference proteome</keyword>
<accession>A0A1Y2M1Z0</accession>
<dbReference type="InParanoid" id="A0A1Y2M1Z0"/>
<dbReference type="Proteomes" id="UP000193240">
    <property type="component" value="Unassembled WGS sequence"/>
</dbReference>
<evidence type="ECO:0000313" key="4">
    <source>
        <dbReference type="Proteomes" id="UP000193240"/>
    </source>
</evidence>
<organism evidence="3 4">
    <name type="scientific">Epicoccum nigrum</name>
    <name type="common">Soil fungus</name>
    <name type="synonym">Epicoccum purpurascens</name>
    <dbReference type="NCBI Taxonomy" id="105696"/>
    <lineage>
        <taxon>Eukaryota</taxon>
        <taxon>Fungi</taxon>
        <taxon>Dikarya</taxon>
        <taxon>Ascomycota</taxon>
        <taxon>Pezizomycotina</taxon>
        <taxon>Dothideomycetes</taxon>
        <taxon>Pleosporomycetidae</taxon>
        <taxon>Pleosporales</taxon>
        <taxon>Pleosporineae</taxon>
        <taxon>Didymellaceae</taxon>
        <taxon>Epicoccum</taxon>
    </lineage>
</organism>
<feature type="signal peptide" evidence="2">
    <location>
        <begin position="1"/>
        <end position="21"/>
    </location>
</feature>
<feature type="compositionally biased region" description="Acidic residues" evidence="1">
    <location>
        <begin position="118"/>
        <end position="127"/>
    </location>
</feature>
<evidence type="ECO:0000256" key="1">
    <source>
        <dbReference type="SAM" id="MobiDB-lite"/>
    </source>
</evidence>
<keyword evidence="2" id="KW-0732">Signal</keyword>
<dbReference type="EMBL" id="KZ107842">
    <property type="protein sequence ID" value="OSS50146.1"/>
    <property type="molecule type" value="Genomic_DNA"/>
</dbReference>
<gene>
    <name evidence="3" type="ORF">B5807_05245</name>
</gene>
<protein>
    <submittedName>
        <fullName evidence="3">Uncharacterized protein</fullName>
    </submittedName>
</protein>
<feature type="chain" id="PRO_5012666290" evidence="2">
    <location>
        <begin position="22"/>
        <end position="127"/>
    </location>
</feature>